<organism evidence="9">
    <name type="scientific">Gongylonema pulchrum</name>
    <dbReference type="NCBI Taxonomy" id="637853"/>
    <lineage>
        <taxon>Eukaryota</taxon>
        <taxon>Metazoa</taxon>
        <taxon>Ecdysozoa</taxon>
        <taxon>Nematoda</taxon>
        <taxon>Chromadorea</taxon>
        <taxon>Rhabditida</taxon>
        <taxon>Spirurina</taxon>
        <taxon>Spiruromorpha</taxon>
        <taxon>Spiruroidea</taxon>
        <taxon>Gongylonematidae</taxon>
        <taxon>Gongylonema</taxon>
    </lineage>
</organism>
<reference evidence="9" key="1">
    <citation type="submission" date="2016-06" db="UniProtKB">
        <authorList>
            <consortium name="WormBaseParasite"/>
        </authorList>
    </citation>
    <scope>IDENTIFICATION</scope>
</reference>
<dbReference type="SUPFAM" id="SSF81321">
    <property type="entry name" value="Family A G protein-coupled receptor-like"/>
    <property type="match status" value="1"/>
</dbReference>
<keyword evidence="2 5" id="KW-0812">Transmembrane</keyword>
<feature type="transmembrane region" description="Helical" evidence="5">
    <location>
        <begin position="23"/>
        <end position="43"/>
    </location>
</feature>
<dbReference type="InterPro" id="IPR047130">
    <property type="entry name" value="7TM_GPCR_Srsx_nematod"/>
</dbReference>
<dbReference type="Proteomes" id="UP000271098">
    <property type="component" value="Unassembled WGS sequence"/>
</dbReference>
<evidence type="ECO:0000256" key="3">
    <source>
        <dbReference type="ARBA" id="ARBA00022989"/>
    </source>
</evidence>
<evidence type="ECO:0000313" key="8">
    <source>
        <dbReference type="Proteomes" id="UP000271098"/>
    </source>
</evidence>
<sequence>MHATKTAIEILAEEPLMTRKKCFYMIFMHGFSFCISNVILFFIAIDRLIAALLPVKYRTISSKIFVIVTLVVAFMYSAPFTLIGFITADDAPVRPCNPTMGYIPKLSTVWQAKQNPASYRRQVRGTNSMLVMMAIYCCTVLTSAFVLFIANLLPISRKTLVCYSFFWIRHGSVLSQFTGLSGHTYRRRRIKELVAHIPGLLVQSFSCVFAHMQIAKTHIGMRLSVCVCLYVCGCVCVCVFAPFAIHFQLEKQKS</sequence>
<evidence type="ECO:0000256" key="5">
    <source>
        <dbReference type="SAM" id="Phobius"/>
    </source>
</evidence>
<keyword evidence="3 5" id="KW-1133">Transmembrane helix</keyword>
<feature type="transmembrane region" description="Helical" evidence="5">
    <location>
        <begin position="129"/>
        <end position="150"/>
    </location>
</feature>
<dbReference type="GO" id="GO:0016020">
    <property type="term" value="C:membrane"/>
    <property type="evidence" value="ECO:0007669"/>
    <property type="project" value="UniProtKB-SubCell"/>
</dbReference>
<protein>
    <submittedName>
        <fullName evidence="9">G_PROTEIN_RECEP_F1_2 domain-containing protein</fullName>
    </submittedName>
</protein>
<dbReference type="EMBL" id="UYRT01000685">
    <property type="protein sequence ID" value="VDK28561.1"/>
    <property type="molecule type" value="Genomic_DNA"/>
</dbReference>
<proteinExistence type="predicted"/>
<dbReference type="WBParaSite" id="GPUH_0000070301-mRNA-1">
    <property type="protein sequence ID" value="GPUH_0000070301-mRNA-1"/>
    <property type="gene ID" value="GPUH_0000070301"/>
</dbReference>
<feature type="transmembrane region" description="Helical" evidence="5">
    <location>
        <begin position="221"/>
        <end position="245"/>
    </location>
</feature>
<dbReference type="InterPro" id="IPR017452">
    <property type="entry name" value="GPCR_Rhodpsn_7TM"/>
</dbReference>
<dbReference type="Pfam" id="PF10320">
    <property type="entry name" value="7TM_GPCR_Srsx"/>
    <property type="match status" value="1"/>
</dbReference>
<reference evidence="7 8" key="2">
    <citation type="submission" date="2018-11" db="EMBL/GenBank/DDBJ databases">
        <authorList>
            <consortium name="Pathogen Informatics"/>
        </authorList>
    </citation>
    <scope>NUCLEOTIDE SEQUENCE [LARGE SCALE GENOMIC DNA]</scope>
</reference>
<evidence type="ECO:0000256" key="1">
    <source>
        <dbReference type="ARBA" id="ARBA00004370"/>
    </source>
</evidence>
<evidence type="ECO:0000256" key="2">
    <source>
        <dbReference type="ARBA" id="ARBA00022692"/>
    </source>
</evidence>
<keyword evidence="8" id="KW-1185">Reference proteome</keyword>
<dbReference type="PANTHER" id="PTHR23360">
    <property type="entry name" value="G-PROTEIN COUPLED RECEPTORS FAMILY 1 PROFILE DOMAIN-CONTAINING PROTEIN-RELATED"/>
    <property type="match status" value="1"/>
</dbReference>
<dbReference type="SMART" id="SM01381">
    <property type="entry name" value="7TM_GPCR_Srsx"/>
    <property type="match status" value="1"/>
</dbReference>
<keyword evidence="4 5" id="KW-0472">Membrane</keyword>
<dbReference type="AlphaFoldDB" id="A0A183CW62"/>
<dbReference type="GO" id="GO:0004930">
    <property type="term" value="F:G protein-coupled receptor activity"/>
    <property type="evidence" value="ECO:0007669"/>
    <property type="project" value="InterPro"/>
</dbReference>
<comment type="subcellular location">
    <subcellularLocation>
        <location evidence="1">Membrane</location>
    </subcellularLocation>
</comment>
<evidence type="ECO:0000313" key="7">
    <source>
        <dbReference type="EMBL" id="VDK28561.1"/>
    </source>
</evidence>
<evidence type="ECO:0000313" key="9">
    <source>
        <dbReference type="WBParaSite" id="GPUH_0000070301-mRNA-1"/>
    </source>
</evidence>
<dbReference type="InterPro" id="IPR019424">
    <property type="entry name" value="7TM_GPCR_Srsx"/>
</dbReference>
<feature type="transmembrane region" description="Helical" evidence="5">
    <location>
        <begin position="64"/>
        <end position="88"/>
    </location>
</feature>
<feature type="domain" description="G-protein coupled receptors family 1 profile" evidence="6">
    <location>
        <begin position="1"/>
        <end position="163"/>
    </location>
</feature>
<gene>
    <name evidence="7" type="ORF">GPUH_LOCUS703</name>
</gene>
<dbReference type="PROSITE" id="PS50262">
    <property type="entry name" value="G_PROTEIN_RECEP_F1_2"/>
    <property type="match status" value="1"/>
</dbReference>
<evidence type="ECO:0000259" key="6">
    <source>
        <dbReference type="PROSITE" id="PS50262"/>
    </source>
</evidence>
<evidence type="ECO:0000256" key="4">
    <source>
        <dbReference type="ARBA" id="ARBA00023136"/>
    </source>
</evidence>
<dbReference type="InterPro" id="IPR000276">
    <property type="entry name" value="GPCR_Rhodpsn"/>
</dbReference>
<accession>A0A183CW62</accession>
<dbReference type="Gene3D" id="1.20.1070.10">
    <property type="entry name" value="Rhodopsin 7-helix transmembrane proteins"/>
    <property type="match status" value="1"/>
</dbReference>
<dbReference type="PANTHER" id="PTHR23360:SF37">
    <property type="entry name" value="G-PROTEIN COUPLED RECEPTORS FAMILY 1 PROFILE DOMAIN-CONTAINING PROTEIN"/>
    <property type="match status" value="1"/>
</dbReference>
<dbReference type="OrthoDB" id="5820127at2759"/>
<name>A0A183CW62_9BILA</name>